<dbReference type="GO" id="GO:0008622">
    <property type="term" value="C:epsilon DNA polymerase complex"/>
    <property type="evidence" value="ECO:0007669"/>
    <property type="project" value="UniProtKB-UniRule"/>
</dbReference>
<evidence type="ECO:0000259" key="8">
    <source>
        <dbReference type="Pfam" id="PF12213"/>
    </source>
</evidence>
<dbReference type="GO" id="GO:0003677">
    <property type="term" value="F:DNA binding"/>
    <property type="evidence" value="ECO:0007669"/>
    <property type="project" value="UniProtKB-UniRule"/>
</dbReference>
<comment type="function">
    <text evidence="6">Participates in DNA repair and in chromosomal DNA replication.</text>
</comment>
<organism evidence="9 10">
    <name type="scientific">Ceratopteris richardii</name>
    <name type="common">Triangle waterfern</name>
    <dbReference type="NCBI Taxonomy" id="49495"/>
    <lineage>
        <taxon>Eukaryota</taxon>
        <taxon>Viridiplantae</taxon>
        <taxon>Streptophyta</taxon>
        <taxon>Embryophyta</taxon>
        <taxon>Tracheophyta</taxon>
        <taxon>Polypodiopsida</taxon>
        <taxon>Polypodiidae</taxon>
        <taxon>Polypodiales</taxon>
        <taxon>Pteridineae</taxon>
        <taxon>Pteridaceae</taxon>
        <taxon>Parkerioideae</taxon>
        <taxon>Ceratopteris</taxon>
    </lineage>
</organism>
<keyword evidence="10" id="KW-1185">Reference proteome</keyword>
<dbReference type="Pfam" id="PF04042">
    <property type="entry name" value="DNA_pol_E_B"/>
    <property type="match status" value="1"/>
</dbReference>
<evidence type="ECO:0000256" key="4">
    <source>
        <dbReference type="ARBA" id="ARBA00023125"/>
    </source>
</evidence>
<dbReference type="InterPro" id="IPR007185">
    <property type="entry name" value="DNA_pol_a/d/e_bsu"/>
</dbReference>
<evidence type="ECO:0000313" key="10">
    <source>
        <dbReference type="Proteomes" id="UP000825935"/>
    </source>
</evidence>
<feature type="domain" description="DNA polymerase alpha/delta/epsilon subunit B" evidence="7">
    <location>
        <begin position="279"/>
        <end position="482"/>
    </location>
</feature>
<dbReference type="PIRSF" id="PIRSF000799">
    <property type="entry name" value="DNA_pol_eps_2"/>
    <property type="match status" value="1"/>
</dbReference>
<dbReference type="OrthoDB" id="10254730at2759"/>
<dbReference type="EMBL" id="CM035438">
    <property type="protein sequence ID" value="KAH7285267.1"/>
    <property type="molecule type" value="Genomic_DNA"/>
</dbReference>
<dbReference type="InterPro" id="IPR016266">
    <property type="entry name" value="POLE2"/>
</dbReference>
<evidence type="ECO:0000259" key="7">
    <source>
        <dbReference type="Pfam" id="PF04042"/>
    </source>
</evidence>
<dbReference type="InterPro" id="IPR024639">
    <property type="entry name" value="DNA_pol_e_bsu_N"/>
</dbReference>
<evidence type="ECO:0000256" key="3">
    <source>
        <dbReference type="ARBA" id="ARBA00022705"/>
    </source>
</evidence>
<sequence length="521" mass="58647">MGLEAQQRLRKAQQKFRLRGVTLTVDALKAVVSFLEECPGPEEDVLEQISQEIDKLPLKSNVLNKEAVQDVLASLTGNVYQDQKVLRIIDAFEIPRLKYDPIRKIFYRGAENPPLHGDAQSKASLYRDRLQLLHQRLIRDKHFAKPAFNFESSRVGTCEMTPLQSLIGRGGRRWVMGVISQLEDGRFFLEDLTAAVPVDLSQAKITTGLFVENTIIVAEGELQPNGTFQVMTCGFPPMETRVVSLTITAGLDFFGGGVISAEERLRLEKMEKKALGEMFVILSDVWLDNPETFEKLTGIFDGYEAVDVVPSFFIFMGNFCSRSCNLAFHDFSGLCSHFNKLGLMIASHSRIKERSKFLFIPGPEDIGPANVLPRPALPKMFSREVQKHLPDAVFCSNPCRIRFYSQEIVLFRQDLLYRMRRLCILPPSDEETSDPFEHLVATIAHQSHLCPLPLTVQPISWNHDHALHLYPTPHTVVLADCSEQKVFKYTGLTCINPGSFANDGTFIAYRPAISEAELSAI</sequence>
<evidence type="ECO:0000256" key="2">
    <source>
        <dbReference type="ARBA" id="ARBA00009560"/>
    </source>
</evidence>
<dbReference type="GO" id="GO:0042276">
    <property type="term" value="P:error-prone translesion synthesis"/>
    <property type="evidence" value="ECO:0007669"/>
    <property type="project" value="TreeGrafter"/>
</dbReference>
<dbReference type="OMA" id="FFCEGCF"/>
<dbReference type="Gene3D" id="1.10.8.60">
    <property type="match status" value="1"/>
</dbReference>
<comment type="similarity">
    <text evidence="2 6">Belongs to the DNA polymerase epsilon subunit B family.</text>
</comment>
<accession>A0A8T2QMN7</accession>
<name>A0A8T2QMN7_CERRI</name>
<comment type="subcellular location">
    <subcellularLocation>
        <location evidence="1 6">Nucleus</location>
    </subcellularLocation>
</comment>
<keyword evidence="3 6" id="KW-0235">DNA replication</keyword>
<dbReference type="PANTHER" id="PTHR12708:SF0">
    <property type="entry name" value="DNA POLYMERASE EPSILON SUBUNIT 2"/>
    <property type="match status" value="1"/>
</dbReference>
<reference evidence="9" key="1">
    <citation type="submission" date="2021-08" db="EMBL/GenBank/DDBJ databases">
        <title>WGS assembly of Ceratopteris richardii.</title>
        <authorList>
            <person name="Marchant D.B."/>
            <person name="Chen G."/>
            <person name="Jenkins J."/>
            <person name="Shu S."/>
            <person name="Leebens-Mack J."/>
            <person name="Grimwood J."/>
            <person name="Schmutz J."/>
            <person name="Soltis P."/>
            <person name="Soltis D."/>
            <person name="Chen Z.-H."/>
        </authorList>
    </citation>
    <scope>NUCLEOTIDE SEQUENCE</scope>
    <source>
        <strain evidence="9">Whitten #5841</strain>
        <tissue evidence="9">Leaf</tissue>
    </source>
</reference>
<keyword evidence="4 6" id="KW-0238">DNA-binding</keyword>
<evidence type="ECO:0000313" key="9">
    <source>
        <dbReference type="EMBL" id="KAH7285267.1"/>
    </source>
</evidence>
<dbReference type="Proteomes" id="UP000825935">
    <property type="component" value="Chromosome 33"/>
</dbReference>
<feature type="domain" description="DNA polymerase epsilon subunit B N-terminal" evidence="8">
    <location>
        <begin position="7"/>
        <end position="71"/>
    </location>
</feature>
<proteinExistence type="inferred from homology"/>
<gene>
    <name evidence="9" type="ORF">KP509_33G019600</name>
</gene>
<evidence type="ECO:0000256" key="5">
    <source>
        <dbReference type="ARBA" id="ARBA00023242"/>
    </source>
</evidence>
<evidence type="ECO:0000256" key="1">
    <source>
        <dbReference type="ARBA" id="ARBA00004123"/>
    </source>
</evidence>
<dbReference type="GO" id="GO:0006261">
    <property type="term" value="P:DNA-templated DNA replication"/>
    <property type="evidence" value="ECO:0007669"/>
    <property type="project" value="InterPro"/>
</dbReference>
<comment type="caution">
    <text evidence="9">The sequence shown here is derived from an EMBL/GenBank/DDBJ whole genome shotgun (WGS) entry which is preliminary data.</text>
</comment>
<protein>
    <recommendedName>
        <fullName evidence="6">DNA polymerase epsilon subunit</fullName>
    </recommendedName>
    <alternativeName>
        <fullName evidence="6">DNA polymerase II subunit 2</fullName>
    </alternativeName>
</protein>
<evidence type="ECO:0000256" key="6">
    <source>
        <dbReference type="PIRNR" id="PIRNR000799"/>
    </source>
</evidence>
<dbReference type="AlphaFoldDB" id="A0A8T2QMN7"/>
<dbReference type="PANTHER" id="PTHR12708">
    <property type="entry name" value="DNA POLYMERASE EPSILON SUBUNIT B"/>
    <property type="match status" value="1"/>
</dbReference>
<dbReference type="Pfam" id="PF12213">
    <property type="entry name" value="Dpoe2NT"/>
    <property type="match status" value="1"/>
</dbReference>
<keyword evidence="5 6" id="KW-0539">Nucleus</keyword>